<sequence>MVTPRLRSQEHHPRASSGSEASPRKLTLSCSRCRASKLKCDRQEPCVECLKRNVGHLCTKDERQPRAKRAKVNPTSQDSPDNLRPNASEARDTVQLLEDLVDGSLLEPVPHAAGGHSESSPIADDPLNPYWCSASGPQRQDEKLALLREIVDQMPGPDLISALYDAFVTRCQGSLGNIIHTPTFLDQANGLYECLICPSAEQNALLMSERISMEMLSCLLMALVLGLAFYPGRTVLGWSKSPVALHAEAARESGRHIKIWRSLALRCLRGSVSLFCGSIPGLQAAIMILLDAHEDPATLDSILVTAISGAQKLGLHRLGDVKLKADTSMDNVSTPSLQQPYIRTEIGVRIWWALVMRDWSRGQALGYYSIHPSQFNTRPPLHVNDNDLWMPTGQVDAQDHITERPRSEFTMLSYTIQALGIVVLVRESIDLRGPVRQVREDMERTMHRELNRKYERFIAQLPSHFRLGNTAGLTATGPLAAIPVQRWMLHQQLWSLFLRIHRGNLSSQDGRISCQLLAQNIITIQVQIQSRCTVCSSLSAGDTLLFNAAAALVTDLIFSATSKENAGSGSQLAGLMSRDKVREAIELLRMRSGVDDVQLSVASDRERAKAAHRSMNILEALMKLENEMSEHDNESRSEAVQGEAPNNICNRSPRSRIIDVIRSFQDSTRAAVATEYPSIGSSASSNISTPFPAVIEGLDELDVLPVISNDFDCDIWQFLDFDSFTEHVTKPAGPANLPVPGSIPLSPYSGQDNSVTGMRTPGF</sequence>
<comment type="caution">
    <text evidence="8">The sequence shown here is derived from an EMBL/GenBank/DDBJ whole genome shotgun (WGS) entry which is preliminary data.</text>
</comment>
<dbReference type="PANTHER" id="PTHR31001:SF90">
    <property type="entry name" value="CENTROMERE DNA-BINDING PROTEIN COMPLEX CBF3 SUBUNIT B"/>
    <property type="match status" value="1"/>
</dbReference>
<dbReference type="InterPro" id="IPR001138">
    <property type="entry name" value="Zn2Cys6_DnaBD"/>
</dbReference>
<gene>
    <name evidence="8" type="ORF">BO70DRAFT_346152</name>
</gene>
<evidence type="ECO:0000256" key="5">
    <source>
        <dbReference type="ARBA" id="ARBA00023242"/>
    </source>
</evidence>
<keyword evidence="4" id="KW-0804">Transcription</keyword>
<evidence type="ECO:0000256" key="1">
    <source>
        <dbReference type="ARBA" id="ARBA00004123"/>
    </source>
</evidence>
<dbReference type="SUPFAM" id="SSF57701">
    <property type="entry name" value="Zn2/Cys6 DNA-binding domain"/>
    <property type="match status" value="1"/>
</dbReference>
<dbReference type="CDD" id="cd00067">
    <property type="entry name" value="GAL4"/>
    <property type="match status" value="1"/>
</dbReference>
<evidence type="ECO:0000256" key="6">
    <source>
        <dbReference type="SAM" id="MobiDB-lite"/>
    </source>
</evidence>
<reference evidence="8 9" key="1">
    <citation type="submission" date="2016-12" db="EMBL/GenBank/DDBJ databases">
        <title>The genomes of Aspergillus section Nigri reveals drivers in fungal speciation.</title>
        <authorList>
            <consortium name="DOE Joint Genome Institute"/>
            <person name="Vesth T.C."/>
            <person name="Nybo J."/>
            <person name="Theobald S."/>
            <person name="Brandl J."/>
            <person name="Frisvad J.C."/>
            <person name="Nielsen K.F."/>
            <person name="Lyhne E.K."/>
            <person name="Kogle M.E."/>
            <person name="Kuo A."/>
            <person name="Riley R."/>
            <person name="Clum A."/>
            <person name="Nolan M."/>
            <person name="Lipzen A."/>
            <person name="Salamov A."/>
            <person name="Henrissat B."/>
            <person name="Wiebenga A."/>
            <person name="De Vries R.P."/>
            <person name="Grigoriev I.V."/>
            <person name="Mortensen U.H."/>
            <person name="Andersen M.R."/>
            <person name="Baker S.E."/>
        </authorList>
    </citation>
    <scope>NUCLEOTIDE SEQUENCE [LARGE SCALE GENOMIC DNA]</scope>
    <source>
        <strain evidence="8 9">CBS 117.55</strain>
    </source>
</reference>
<dbReference type="STRING" id="1448321.A0A317UZR2"/>
<feature type="domain" description="Zn(2)-C6 fungal-type" evidence="7">
    <location>
        <begin position="29"/>
        <end position="60"/>
    </location>
</feature>
<keyword evidence="9" id="KW-1185">Reference proteome</keyword>
<evidence type="ECO:0000313" key="8">
    <source>
        <dbReference type="EMBL" id="PWY66012.1"/>
    </source>
</evidence>
<name>A0A317UZR2_9EURO</name>
<accession>A0A317UZR2</accession>
<protein>
    <recommendedName>
        <fullName evidence="7">Zn(2)-C6 fungal-type domain-containing protein</fullName>
    </recommendedName>
</protein>
<evidence type="ECO:0000256" key="2">
    <source>
        <dbReference type="ARBA" id="ARBA00023015"/>
    </source>
</evidence>
<organism evidence="8 9">
    <name type="scientific">Aspergillus heteromorphus CBS 117.55</name>
    <dbReference type="NCBI Taxonomy" id="1448321"/>
    <lineage>
        <taxon>Eukaryota</taxon>
        <taxon>Fungi</taxon>
        <taxon>Dikarya</taxon>
        <taxon>Ascomycota</taxon>
        <taxon>Pezizomycotina</taxon>
        <taxon>Eurotiomycetes</taxon>
        <taxon>Eurotiomycetidae</taxon>
        <taxon>Eurotiales</taxon>
        <taxon>Aspergillaceae</taxon>
        <taxon>Aspergillus</taxon>
        <taxon>Aspergillus subgen. Circumdati</taxon>
    </lineage>
</organism>
<dbReference type="GO" id="GO:0005634">
    <property type="term" value="C:nucleus"/>
    <property type="evidence" value="ECO:0007669"/>
    <property type="project" value="UniProtKB-SubCell"/>
</dbReference>
<evidence type="ECO:0000313" key="9">
    <source>
        <dbReference type="Proteomes" id="UP000247233"/>
    </source>
</evidence>
<dbReference type="VEuPathDB" id="FungiDB:BO70DRAFT_346152"/>
<dbReference type="GO" id="GO:0000981">
    <property type="term" value="F:DNA-binding transcription factor activity, RNA polymerase II-specific"/>
    <property type="evidence" value="ECO:0007669"/>
    <property type="project" value="InterPro"/>
</dbReference>
<dbReference type="GO" id="GO:0009893">
    <property type="term" value="P:positive regulation of metabolic process"/>
    <property type="evidence" value="ECO:0007669"/>
    <property type="project" value="UniProtKB-ARBA"/>
</dbReference>
<dbReference type="GO" id="GO:0008270">
    <property type="term" value="F:zinc ion binding"/>
    <property type="evidence" value="ECO:0007669"/>
    <property type="project" value="InterPro"/>
</dbReference>
<keyword evidence="3" id="KW-0238">DNA-binding</keyword>
<proteinExistence type="predicted"/>
<dbReference type="GeneID" id="37063764"/>
<dbReference type="GO" id="GO:0003677">
    <property type="term" value="F:DNA binding"/>
    <property type="evidence" value="ECO:0007669"/>
    <property type="project" value="UniProtKB-KW"/>
</dbReference>
<feature type="region of interest" description="Disordered" evidence="6">
    <location>
        <begin position="735"/>
        <end position="763"/>
    </location>
</feature>
<dbReference type="Proteomes" id="UP000247233">
    <property type="component" value="Unassembled WGS sequence"/>
</dbReference>
<evidence type="ECO:0000259" key="7">
    <source>
        <dbReference type="PROSITE" id="PS50048"/>
    </source>
</evidence>
<dbReference type="PROSITE" id="PS00463">
    <property type="entry name" value="ZN2_CY6_FUNGAL_1"/>
    <property type="match status" value="1"/>
</dbReference>
<dbReference type="SMART" id="SM00066">
    <property type="entry name" value="GAL4"/>
    <property type="match status" value="1"/>
</dbReference>
<dbReference type="EMBL" id="MSFL01000048">
    <property type="protein sequence ID" value="PWY66012.1"/>
    <property type="molecule type" value="Genomic_DNA"/>
</dbReference>
<evidence type="ECO:0000256" key="4">
    <source>
        <dbReference type="ARBA" id="ARBA00023163"/>
    </source>
</evidence>
<keyword evidence="2" id="KW-0805">Transcription regulation</keyword>
<evidence type="ECO:0000256" key="3">
    <source>
        <dbReference type="ARBA" id="ARBA00023125"/>
    </source>
</evidence>
<feature type="compositionally biased region" description="Polar residues" evidence="6">
    <location>
        <begin position="748"/>
        <end position="757"/>
    </location>
</feature>
<dbReference type="PANTHER" id="PTHR31001">
    <property type="entry name" value="UNCHARACTERIZED TRANSCRIPTIONAL REGULATORY PROTEIN"/>
    <property type="match status" value="1"/>
</dbReference>
<keyword evidence="5" id="KW-0539">Nucleus</keyword>
<dbReference type="Pfam" id="PF00172">
    <property type="entry name" value="Zn_clus"/>
    <property type="match status" value="1"/>
</dbReference>
<feature type="region of interest" description="Disordered" evidence="6">
    <location>
        <begin position="1"/>
        <end position="25"/>
    </location>
</feature>
<dbReference type="AlphaFoldDB" id="A0A317UZR2"/>
<dbReference type="PROSITE" id="PS50048">
    <property type="entry name" value="ZN2_CY6_FUNGAL_2"/>
    <property type="match status" value="1"/>
</dbReference>
<dbReference type="Gene3D" id="4.10.240.10">
    <property type="entry name" value="Zn(2)-C6 fungal-type DNA-binding domain"/>
    <property type="match status" value="1"/>
</dbReference>
<dbReference type="OrthoDB" id="3014581at2759"/>
<comment type="subcellular location">
    <subcellularLocation>
        <location evidence="1">Nucleus</location>
    </subcellularLocation>
</comment>
<dbReference type="InterPro" id="IPR050613">
    <property type="entry name" value="Sec_Metabolite_Reg"/>
</dbReference>
<dbReference type="RefSeq" id="XP_025394683.1">
    <property type="nucleotide sequence ID" value="XM_025541527.1"/>
</dbReference>
<dbReference type="InterPro" id="IPR036864">
    <property type="entry name" value="Zn2-C6_fun-type_DNA-bd_sf"/>
</dbReference>
<feature type="region of interest" description="Disordered" evidence="6">
    <location>
        <begin position="61"/>
        <end position="88"/>
    </location>
</feature>
<dbReference type="CDD" id="cd12148">
    <property type="entry name" value="fungal_TF_MHR"/>
    <property type="match status" value="1"/>
</dbReference>